<comment type="similarity">
    <text evidence="2">Belongs to the GMC oxidoreductase family.</text>
</comment>
<protein>
    <submittedName>
        <fullName evidence="7">Putative GMC oxidoreductase</fullName>
    </submittedName>
</protein>
<reference evidence="7 8" key="1">
    <citation type="journal article" date="2013" name="Genome Announc.">
        <title>Draft Genome Sequence of Rhizobium mesoamericanum STM3625, a Nitrogen-Fixing Symbiont of Mimosa pudica Isolated in French Guiana (South America).</title>
        <authorList>
            <person name="Moulin L."/>
            <person name="Mornico D."/>
            <person name="Melkonian R."/>
            <person name="Klonowska A."/>
        </authorList>
    </citation>
    <scope>NUCLEOTIDE SEQUENCE [LARGE SCALE GENOMIC DNA]</scope>
    <source>
        <strain evidence="7 8">STM3625</strain>
    </source>
</reference>
<dbReference type="PANTHER" id="PTHR42784">
    <property type="entry name" value="PYRANOSE 2-OXIDASE"/>
    <property type="match status" value="1"/>
</dbReference>
<comment type="caution">
    <text evidence="7">The sequence shown here is derived from an EMBL/GenBank/DDBJ whole genome shotgun (WGS) entry which is preliminary data.</text>
</comment>
<evidence type="ECO:0000256" key="2">
    <source>
        <dbReference type="ARBA" id="ARBA00010790"/>
    </source>
</evidence>
<accession>K0Q489</accession>
<dbReference type="EMBL" id="CANI01000043">
    <property type="protein sequence ID" value="CCM79322.1"/>
    <property type="molecule type" value="Genomic_DNA"/>
</dbReference>
<evidence type="ECO:0000313" key="7">
    <source>
        <dbReference type="EMBL" id="CCM79322.1"/>
    </source>
</evidence>
<keyword evidence="8" id="KW-1185">Reference proteome</keyword>
<keyword evidence="4" id="KW-0274">FAD</keyword>
<dbReference type="eggNOG" id="COG2303">
    <property type="taxonomic scope" value="Bacteria"/>
</dbReference>
<dbReference type="InterPro" id="IPR051473">
    <property type="entry name" value="P2Ox-like"/>
</dbReference>
<sequence length="557" mass="61625">MASRPLRVKLPSHAGGPLLIYTTIAAAPLKEYDACVVGSGPAGIVFALEMARFGKRTLVLESGGLRPDRQQVSLSDALLIDPSRHDDMAIAVSRQLGGTSNLWGGRCQPYDPIDFRTRPGVDAQWPFALSELEPFYSIACRYLSAGSPVFKEDEVDQLASSAFDVRLERFSNRPAIQKAFWRELSSSPLIDIRLNSTVTSIGYLEGVVADVTVRDPSGIETIVPVKRLVLASGGLESTRQLLVLQRKYPGLFGGPDGPLGKYYMGHIIGEISDIVFNDRKVAEKFDFFLDGNGSYARRRFIPSDNTQMADNLLNVSFWPVVPPVADARHGSATLSAVCLALGFAPLGRLLVADAIRKRHIPESIDWWSHIRNVVLGLPEALAYIPRFFYHRYFSSMRLPGFFIQNAAKRYGLSYHSEHSPASESRVWLSDEVDRYAMPKLAIDLRFFRKDAEALLRAHDRLNQWLLDTRIGRLEYRQPLAASLDAILAQASHGTHQIGTARMGTDRRNSIVDKNLATFDCLNLYVASSAVFPTSGQCNPTLTIAALSARLAQKLACD</sequence>
<proteinExistence type="inferred from homology"/>
<feature type="domain" description="Glucose-methanol-choline oxidoreductase C-terminal" evidence="6">
    <location>
        <begin position="420"/>
        <end position="546"/>
    </location>
</feature>
<evidence type="ECO:0000256" key="4">
    <source>
        <dbReference type="ARBA" id="ARBA00022827"/>
    </source>
</evidence>
<evidence type="ECO:0000256" key="1">
    <source>
        <dbReference type="ARBA" id="ARBA00001974"/>
    </source>
</evidence>
<evidence type="ECO:0000259" key="6">
    <source>
        <dbReference type="Pfam" id="PF05199"/>
    </source>
</evidence>
<dbReference type="Gene3D" id="3.50.50.60">
    <property type="entry name" value="FAD/NAD(P)-binding domain"/>
    <property type="match status" value="2"/>
</dbReference>
<dbReference type="PRINTS" id="PR00368">
    <property type="entry name" value="FADPNR"/>
</dbReference>
<comment type="cofactor">
    <cofactor evidence="1">
        <name>FAD</name>
        <dbReference type="ChEBI" id="CHEBI:57692"/>
    </cofactor>
</comment>
<dbReference type="SUPFAM" id="SSF51905">
    <property type="entry name" value="FAD/NAD(P)-binding domain"/>
    <property type="match status" value="1"/>
</dbReference>
<evidence type="ECO:0000256" key="3">
    <source>
        <dbReference type="ARBA" id="ARBA00022630"/>
    </source>
</evidence>
<evidence type="ECO:0000256" key="5">
    <source>
        <dbReference type="ARBA" id="ARBA00023002"/>
    </source>
</evidence>
<organism evidence="7 8">
    <name type="scientific">Rhizobium mesoamericanum STM3625</name>
    <dbReference type="NCBI Taxonomy" id="1211777"/>
    <lineage>
        <taxon>Bacteria</taxon>
        <taxon>Pseudomonadati</taxon>
        <taxon>Pseudomonadota</taxon>
        <taxon>Alphaproteobacteria</taxon>
        <taxon>Hyphomicrobiales</taxon>
        <taxon>Rhizobiaceae</taxon>
        <taxon>Rhizobium/Agrobacterium group</taxon>
        <taxon>Rhizobium</taxon>
    </lineage>
</organism>
<dbReference type="STRING" id="1211777.BN77_p10582"/>
<dbReference type="Proteomes" id="UP000009319">
    <property type="component" value="Unassembled WGS sequence"/>
</dbReference>
<dbReference type="AlphaFoldDB" id="K0Q489"/>
<keyword evidence="3" id="KW-0285">Flavoprotein</keyword>
<name>K0Q489_9HYPH</name>
<dbReference type="GO" id="GO:0016614">
    <property type="term" value="F:oxidoreductase activity, acting on CH-OH group of donors"/>
    <property type="evidence" value="ECO:0007669"/>
    <property type="project" value="InterPro"/>
</dbReference>
<dbReference type="Pfam" id="PF05199">
    <property type="entry name" value="GMC_oxred_C"/>
    <property type="match status" value="1"/>
</dbReference>
<gene>
    <name evidence="7" type="ORF">BN77_p10582</name>
</gene>
<dbReference type="InterPro" id="IPR036188">
    <property type="entry name" value="FAD/NAD-bd_sf"/>
</dbReference>
<evidence type="ECO:0000313" key="8">
    <source>
        <dbReference type="Proteomes" id="UP000009319"/>
    </source>
</evidence>
<dbReference type="HOGENOM" id="CLU_008878_4_1_5"/>
<dbReference type="InterPro" id="IPR007867">
    <property type="entry name" value="GMC_OxRtase_C"/>
</dbReference>
<dbReference type="PANTHER" id="PTHR42784:SF1">
    <property type="entry name" value="PYRANOSE 2-OXIDASE"/>
    <property type="match status" value="1"/>
</dbReference>
<keyword evidence="5" id="KW-0560">Oxidoreductase</keyword>